<dbReference type="PANTHER" id="PTHR22916:SF3">
    <property type="entry name" value="UDP-GLCNAC:BETAGAL BETA-1,3-N-ACETYLGLUCOSAMINYLTRANSFERASE-LIKE PROTEIN 1"/>
    <property type="match status" value="1"/>
</dbReference>
<organism evidence="2 3">
    <name type="scientific">Paludibacter propionicigenes (strain DSM 17365 / JCM 13257 / WB4)</name>
    <dbReference type="NCBI Taxonomy" id="694427"/>
    <lineage>
        <taxon>Bacteria</taxon>
        <taxon>Pseudomonadati</taxon>
        <taxon>Bacteroidota</taxon>
        <taxon>Bacteroidia</taxon>
        <taxon>Bacteroidales</taxon>
        <taxon>Paludibacteraceae</taxon>
        <taxon>Paludibacter</taxon>
    </lineage>
</organism>
<feature type="domain" description="Glycosyltransferase 2-like" evidence="1">
    <location>
        <begin position="5"/>
        <end position="118"/>
    </location>
</feature>
<protein>
    <submittedName>
        <fullName evidence="2">Glycosyl transferase family 2</fullName>
    </submittedName>
</protein>
<dbReference type="SUPFAM" id="SSF53448">
    <property type="entry name" value="Nucleotide-diphospho-sugar transferases"/>
    <property type="match status" value="1"/>
</dbReference>
<dbReference type="InterPro" id="IPR001173">
    <property type="entry name" value="Glyco_trans_2-like"/>
</dbReference>
<dbReference type="STRING" id="694427.Palpr_1139"/>
<keyword evidence="2" id="KW-0808">Transferase</keyword>
<keyword evidence="3" id="KW-1185">Reference proteome</keyword>
<dbReference type="HOGENOM" id="CLU_025996_0_4_10"/>
<dbReference type="Proteomes" id="UP000008718">
    <property type="component" value="Chromosome"/>
</dbReference>
<dbReference type="RefSeq" id="WP_013444655.1">
    <property type="nucleotide sequence ID" value="NC_014734.1"/>
</dbReference>
<dbReference type="GO" id="GO:0016758">
    <property type="term" value="F:hexosyltransferase activity"/>
    <property type="evidence" value="ECO:0007669"/>
    <property type="project" value="UniProtKB-ARBA"/>
</dbReference>
<dbReference type="InterPro" id="IPR029044">
    <property type="entry name" value="Nucleotide-diphossugar_trans"/>
</dbReference>
<dbReference type="eggNOG" id="COG1216">
    <property type="taxonomic scope" value="Bacteria"/>
</dbReference>
<dbReference type="Gene3D" id="3.90.550.10">
    <property type="entry name" value="Spore Coat Polysaccharide Biosynthesis Protein SpsA, Chain A"/>
    <property type="match status" value="1"/>
</dbReference>
<dbReference type="PANTHER" id="PTHR22916">
    <property type="entry name" value="GLYCOSYLTRANSFERASE"/>
    <property type="match status" value="1"/>
</dbReference>
<name>E4T3J2_PALPW</name>
<dbReference type="OrthoDB" id="9815829at2"/>
<proteinExistence type="predicted"/>
<reference evidence="2 3" key="2">
    <citation type="journal article" date="2011" name="Stand. Genomic Sci.">
        <title>Complete genome sequence of Paludibacter propionicigenes type strain (WB4).</title>
        <authorList>
            <person name="Gronow S."/>
            <person name="Munk C."/>
            <person name="Lapidus A."/>
            <person name="Nolan M."/>
            <person name="Lucas S."/>
            <person name="Hammon N."/>
            <person name="Deshpande S."/>
            <person name="Cheng J.F."/>
            <person name="Tapia R."/>
            <person name="Han C."/>
            <person name="Goodwin L."/>
            <person name="Pitluck S."/>
            <person name="Liolios K."/>
            <person name="Ivanova N."/>
            <person name="Mavromatis K."/>
            <person name="Mikhailova N."/>
            <person name="Pati A."/>
            <person name="Chen A."/>
            <person name="Palaniappan K."/>
            <person name="Land M."/>
            <person name="Hauser L."/>
            <person name="Chang Y.J."/>
            <person name="Jeffries C.D."/>
            <person name="Brambilla E."/>
            <person name="Rohde M."/>
            <person name="Goker M."/>
            <person name="Detter J.C."/>
            <person name="Woyke T."/>
            <person name="Bristow J."/>
            <person name="Eisen J.A."/>
            <person name="Markowitz V."/>
            <person name="Hugenholtz P."/>
            <person name="Kyrpides N.C."/>
            <person name="Klenk H.P."/>
        </authorList>
    </citation>
    <scope>NUCLEOTIDE SEQUENCE [LARGE SCALE GENOMIC DNA]</scope>
    <source>
        <strain evidence="3">DSM 17365 / JCM 13257 / WB4</strain>
    </source>
</reference>
<dbReference type="KEGG" id="ppn:Palpr_1139"/>
<dbReference type="EMBL" id="CP002345">
    <property type="protein sequence ID" value="ADQ79286.1"/>
    <property type="molecule type" value="Genomic_DNA"/>
</dbReference>
<sequence length="336" mass="39364">MNRVTVLLPVYNGAEFLTETIDSVLNQTYPDFDFLIINDASTDNSEEIILSYTDIRIKYLLNEQNLGSIGSPQKGMDLIQTEYIARIDQDDLWLPDKLKKQIELLDSNPGIGLCGTSIELIGDRTGVRMFPVSNELLKVGFLFGCLMSHPSVVFRKSFLIESGLRYSPDYYLADDYKMWIDCLNHTQIYNIPEVLVSYRQHQSQICSVHAPAQLKVKNRVRLEMLERIYPHPTEEEKEFHLKTFAEQKIESVNDYKKCIAWKETLQFQNKLNGFYIQARVLDKELNKYMQAGYKKYVLNRYFKKKSIINGLRYACSFDWRYLSLRRNLSLFYKCIL</sequence>
<dbReference type="CAZy" id="GT2">
    <property type="family name" value="Glycosyltransferase Family 2"/>
</dbReference>
<evidence type="ECO:0000313" key="3">
    <source>
        <dbReference type="Proteomes" id="UP000008718"/>
    </source>
</evidence>
<gene>
    <name evidence="2" type="ordered locus">Palpr_1139</name>
</gene>
<dbReference type="AlphaFoldDB" id="E4T3J2"/>
<reference key="1">
    <citation type="submission" date="2010-11" db="EMBL/GenBank/DDBJ databases">
        <title>The complete genome of Paludibacter propionicigenes DSM 17365.</title>
        <authorList>
            <consortium name="US DOE Joint Genome Institute (JGI-PGF)"/>
            <person name="Lucas S."/>
            <person name="Copeland A."/>
            <person name="Lapidus A."/>
            <person name="Bruce D."/>
            <person name="Goodwin L."/>
            <person name="Pitluck S."/>
            <person name="Kyrpides N."/>
            <person name="Mavromatis K."/>
            <person name="Ivanova N."/>
            <person name="Munk A.C."/>
            <person name="Brettin T."/>
            <person name="Detter J.C."/>
            <person name="Han C."/>
            <person name="Tapia R."/>
            <person name="Land M."/>
            <person name="Hauser L."/>
            <person name="Markowitz V."/>
            <person name="Cheng J.-F."/>
            <person name="Hugenholtz P."/>
            <person name="Woyke T."/>
            <person name="Wu D."/>
            <person name="Gronow S."/>
            <person name="Wellnitz S."/>
            <person name="Brambilla E."/>
            <person name="Klenk H.-P."/>
            <person name="Eisen J.A."/>
        </authorList>
    </citation>
    <scope>NUCLEOTIDE SEQUENCE</scope>
    <source>
        <strain>WB4</strain>
    </source>
</reference>
<evidence type="ECO:0000313" key="2">
    <source>
        <dbReference type="EMBL" id="ADQ79286.1"/>
    </source>
</evidence>
<dbReference type="Pfam" id="PF00535">
    <property type="entry name" value="Glycos_transf_2"/>
    <property type="match status" value="1"/>
</dbReference>
<accession>E4T3J2</accession>
<evidence type="ECO:0000259" key="1">
    <source>
        <dbReference type="Pfam" id="PF00535"/>
    </source>
</evidence>